<dbReference type="InterPro" id="IPR040788">
    <property type="entry name" value="HEPN_MAE_28990"/>
</dbReference>
<evidence type="ECO:0000259" key="1">
    <source>
        <dbReference type="Pfam" id="PF18737"/>
    </source>
</evidence>
<sequence>MSELIQFLDERISEVRDYIELLRAIEQEAATGVPRLEQSKAPITVSQQRVLASTVYLQLYSLTEALVSRCLEALGGALETGGWQPTDLAEQLKREWVRHMARTHTEMSPERRLENAMILCEHLMGQLPLGKFAIDVGGGGNWDDEEIYRLGQRLGCNFRFAAETQAAAKRPIRDSLGALKLVRDRRNRLAHGSLSFRECADGVATDELTRTTDALEAYVREFVSSFIVFIESHMFVLEDRRPSQEAG</sequence>
<gene>
    <name evidence="2" type="ORF">WCD74_03055</name>
</gene>
<dbReference type="RefSeq" id="WP_337693338.1">
    <property type="nucleotide sequence ID" value="NZ_JBBEGN010000001.1"/>
</dbReference>
<proteinExistence type="predicted"/>
<evidence type="ECO:0000313" key="2">
    <source>
        <dbReference type="EMBL" id="MEJ2866725.1"/>
    </source>
</evidence>
<accession>A0ABU8MHD5</accession>
<evidence type="ECO:0000313" key="3">
    <source>
        <dbReference type="Proteomes" id="UP001385809"/>
    </source>
</evidence>
<protein>
    <submittedName>
        <fullName evidence="2">MAE_28990/MAE_18760 family HEPN-like nuclease</fullName>
    </submittedName>
</protein>
<organism evidence="2 3">
    <name type="scientific">Actinomycetospora aurantiaca</name>
    <dbReference type="NCBI Taxonomy" id="3129233"/>
    <lineage>
        <taxon>Bacteria</taxon>
        <taxon>Bacillati</taxon>
        <taxon>Actinomycetota</taxon>
        <taxon>Actinomycetes</taxon>
        <taxon>Pseudonocardiales</taxon>
        <taxon>Pseudonocardiaceae</taxon>
        <taxon>Actinomycetospora</taxon>
    </lineage>
</organism>
<reference evidence="2 3" key="1">
    <citation type="submission" date="2024-03" db="EMBL/GenBank/DDBJ databases">
        <title>Actinomycetospora sp. OC33-EN08, a novel actinomycete isolated from wild orchid (Aerides multiflora).</title>
        <authorList>
            <person name="Suriyachadkun C."/>
        </authorList>
    </citation>
    <scope>NUCLEOTIDE SEQUENCE [LARGE SCALE GENOMIC DNA]</scope>
    <source>
        <strain evidence="2 3">OC33-EN08</strain>
    </source>
</reference>
<keyword evidence="3" id="KW-1185">Reference proteome</keyword>
<comment type="caution">
    <text evidence="2">The sequence shown here is derived from an EMBL/GenBank/DDBJ whole genome shotgun (WGS) entry which is preliminary data.</text>
</comment>
<dbReference type="Pfam" id="PF18737">
    <property type="entry name" value="HEPN_MAE_28990"/>
    <property type="match status" value="1"/>
</dbReference>
<name>A0ABU8MHD5_9PSEU</name>
<dbReference type="Proteomes" id="UP001385809">
    <property type="component" value="Unassembled WGS sequence"/>
</dbReference>
<feature type="domain" description="MAE-28990/MAE-18760-like HEPN" evidence="1">
    <location>
        <begin position="2"/>
        <end position="231"/>
    </location>
</feature>
<dbReference type="EMBL" id="JBBEGN010000001">
    <property type="protein sequence ID" value="MEJ2866725.1"/>
    <property type="molecule type" value="Genomic_DNA"/>
</dbReference>